<dbReference type="Pfam" id="PF00625">
    <property type="entry name" value="Guanylate_kin"/>
    <property type="match status" value="1"/>
</dbReference>
<dbReference type="SMART" id="SM00072">
    <property type="entry name" value="GuKc"/>
    <property type="match status" value="1"/>
</dbReference>
<proteinExistence type="inferred from homology"/>
<dbReference type="KEGG" id="ccel:CCDG5_1297"/>
<dbReference type="PANTHER" id="PTHR23117:SF13">
    <property type="entry name" value="GUANYLATE KINASE"/>
    <property type="match status" value="1"/>
</dbReference>
<gene>
    <name evidence="13" type="primary">gmk</name>
    <name evidence="15" type="ORF">CCDG5_1297</name>
</gene>
<dbReference type="InterPro" id="IPR020590">
    <property type="entry name" value="Guanylate_kinase_CS"/>
</dbReference>
<dbReference type="EMBL" id="LM995447">
    <property type="protein sequence ID" value="CDZ24411.1"/>
    <property type="molecule type" value="Genomic_DNA"/>
</dbReference>
<evidence type="ECO:0000256" key="2">
    <source>
        <dbReference type="ARBA" id="ARBA00004496"/>
    </source>
</evidence>
<keyword evidence="9 13" id="KW-0418">Kinase</keyword>
<dbReference type="AlphaFoldDB" id="A0A078KL41"/>
<keyword evidence="16" id="KW-1185">Reference proteome</keyword>
<comment type="catalytic activity">
    <reaction evidence="12 13">
        <text>GMP + ATP = GDP + ADP</text>
        <dbReference type="Rhea" id="RHEA:20780"/>
        <dbReference type="ChEBI" id="CHEBI:30616"/>
        <dbReference type="ChEBI" id="CHEBI:58115"/>
        <dbReference type="ChEBI" id="CHEBI:58189"/>
        <dbReference type="ChEBI" id="CHEBI:456216"/>
        <dbReference type="EC" id="2.7.4.8"/>
    </reaction>
</comment>
<dbReference type="FunFam" id="3.30.63.10:FF:000002">
    <property type="entry name" value="Guanylate kinase 1"/>
    <property type="match status" value="1"/>
</dbReference>
<evidence type="ECO:0000256" key="1">
    <source>
        <dbReference type="ARBA" id="ARBA00003531"/>
    </source>
</evidence>
<keyword evidence="8 13" id="KW-0547">Nucleotide-binding</keyword>
<keyword evidence="6 13" id="KW-0963">Cytoplasm</keyword>
<dbReference type="Gene3D" id="3.40.50.300">
    <property type="entry name" value="P-loop containing nucleotide triphosphate hydrolases"/>
    <property type="match status" value="1"/>
</dbReference>
<feature type="binding site" evidence="13">
    <location>
        <begin position="21"/>
        <end position="28"/>
    </location>
    <ligand>
        <name>ATP</name>
        <dbReference type="ChEBI" id="CHEBI:30616"/>
    </ligand>
</feature>
<comment type="function">
    <text evidence="1 13">Essential for recycling GMP and indirectly, cGMP.</text>
</comment>
<reference evidence="16" key="1">
    <citation type="submission" date="2014-07" db="EMBL/GenBank/DDBJ databases">
        <authorList>
            <person name="Wibberg D."/>
        </authorList>
    </citation>
    <scope>NUCLEOTIDE SEQUENCE [LARGE SCALE GENOMIC DNA]</scope>
    <source>
        <strain evidence="16">DG5</strain>
    </source>
</reference>
<organism evidence="15 16">
    <name type="scientific">[Clostridium] cellulosi</name>
    <dbReference type="NCBI Taxonomy" id="29343"/>
    <lineage>
        <taxon>Bacteria</taxon>
        <taxon>Bacillati</taxon>
        <taxon>Bacillota</taxon>
        <taxon>Clostridia</taxon>
        <taxon>Eubacteriales</taxon>
        <taxon>Oscillospiraceae</taxon>
        <taxon>Oscillospiraceae incertae sedis</taxon>
    </lineage>
</organism>
<evidence type="ECO:0000256" key="10">
    <source>
        <dbReference type="ARBA" id="ARBA00022840"/>
    </source>
</evidence>
<dbReference type="OrthoDB" id="9808150at2"/>
<dbReference type="GO" id="GO:0005524">
    <property type="term" value="F:ATP binding"/>
    <property type="evidence" value="ECO:0007669"/>
    <property type="project" value="UniProtKB-UniRule"/>
</dbReference>
<dbReference type="PROSITE" id="PS50052">
    <property type="entry name" value="GUANYLATE_KINASE_2"/>
    <property type="match status" value="1"/>
</dbReference>
<dbReference type="Proteomes" id="UP000032431">
    <property type="component" value="Chromosome I"/>
</dbReference>
<keyword evidence="10 13" id="KW-0067">ATP-binding</keyword>
<evidence type="ECO:0000313" key="16">
    <source>
        <dbReference type="Proteomes" id="UP000032431"/>
    </source>
</evidence>
<protein>
    <recommendedName>
        <fullName evidence="5 13">Guanylate kinase</fullName>
        <ecNumber evidence="4 13">2.7.4.8</ecNumber>
    </recommendedName>
    <alternativeName>
        <fullName evidence="11 13">GMP kinase</fullName>
    </alternativeName>
</protein>
<sequence length="204" mass="22883">MEQAFFKDEKSHKGLLIVISGPSGSGKGTVLSRVFERRTGLFYSVSATTRAPRPGEINGQHYYFLTREEFEEKIKAGGMLEYAQYCGNYYGTPRRAVEEKRAGGLDVVLEIEVQGAALVKKACPDCVTIFIAPPSKEELERRLRGRGTEDDEVIKKRLETAVSEIEHAFDYDYIVVNDEVEKAAEKIDSIITAEKCRSSKYKGL</sequence>
<dbReference type="NCBIfam" id="TIGR03263">
    <property type="entry name" value="guanyl_kin"/>
    <property type="match status" value="1"/>
</dbReference>
<dbReference type="InterPro" id="IPR027417">
    <property type="entry name" value="P-loop_NTPase"/>
</dbReference>
<dbReference type="EC" id="2.7.4.8" evidence="4 13"/>
<comment type="similarity">
    <text evidence="3 13">Belongs to the guanylate kinase family.</text>
</comment>
<dbReference type="Gene3D" id="3.30.63.10">
    <property type="entry name" value="Guanylate Kinase phosphate binding domain"/>
    <property type="match status" value="1"/>
</dbReference>
<feature type="domain" description="Guanylate kinase-like" evidence="14">
    <location>
        <begin position="14"/>
        <end position="192"/>
    </location>
</feature>
<name>A0A078KL41_9FIRM</name>
<dbReference type="CDD" id="cd00071">
    <property type="entry name" value="GMPK"/>
    <property type="match status" value="1"/>
</dbReference>
<dbReference type="HOGENOM" id="CLU_001715_1_2_9"/>
<dbReference type="PANTHER" id="PTHR23117">
    <property type="entry name" value="GUANYLATE KINASE-RELATED"/>
    <property type="match status" value="1"/>
</dbReference>
<comment type="subcellular location">
    <subcellularLocation>
        <location evidence="2 13">Cytoplasm</location>
    </subcellularLocation>
</comment>
<dbReference type="GO" id="GO:0004385">
    <property type="term" value="F:GMP kinase activity"/>
    <property type="evidence" value="ECO:0007669"/>
    <property type="project" value="UniProtKB-UniRule"/>
</dbReference>
<keyword evidence="7 13" id="KW-0808">Transferase</keyword>
<dbReference type="GO" id="GO:0005829">
    <property type="term" value="C:cytosol"/>
    <property type="evidence" value="ECO:0007669"/>
    <property type="project" value="TreeGrafter"/>
</dbReference>
<evidence type="ECO:0000256" key="7">
    <source>
        <dbReference type="ARBA" id="ARBA00022679"/>
    </source>
</evidence>
<evidence type="ECO:0000256" key="4">
    <source>
        <dbReference type="ARBA" id="ARBA00012961"/>
    </source>
</evidence>
<dbReference type="STRING" id="29343.CCDG5_1297"/>
<evidence type="ECO:0000259" key="14">
    <source>
        <dbReference type="PROSITE" id="PS50052"/>
    </source>
</evidence>
<dbReference type="PROSITE" id="PS00856">
    <property type="entry name" value="GUANYLATE_KINASE_1"/>
    <property type="match status" value="1"/>
</dbReference>
<evidence type="ECO:0000256" key="3">
    <source>
        <dbReference type="ARBA" id="ARBA00005790"/>
    </source>
</evidence>
<evidence type="ECO:0000256" key="6">
    <source>
        <dbReference type="ARBA" id="ARBA00022490"/>
    </source>
</evidence>
<evidence type="ECO:0000256" key="9">
    <source>
        <dbReference type="ARBA" id="ARBA00022777"/>
    </source>
</evidence>
<evidence type="ECO:0000256" key="11">
    <source>
        <dbReference type="ARBA" id="ARBA00030128"/>
    </source>
</evidence>
<accession>A0A078KL41</accession>
<dbReference type="InterPro" id="IPR008144">
    <property type="entry name" value="Guanylate_kin-like_dom"/>
</dbReference>
<evidence type="ECO:0000256" key="5">
    <source>
        <dbReference type="ARBA" id="ARBA00016296"/>
    </source>
</evidence>
<dbReference type="InterPro" id="IPR017665">
    <property type="entry name" value="Guanylate_kinase"/>
</dbReference>
<evidence type="ECO:0000256" key="12">
    <source>
        <dbReference type="ARBA" id="ARBA00048594"/>
    </source>
</evidence>
<evidence type="ECO:0000256" key="13">
    <source>
        <dbReference type="HAMAP-Rule" id="MF_00328"/>
    </source>
</evidence>
<dbReference type="InterPro" id="IPR008145">
    <property type="entry name" value="GK/Ca_channel_bsu"/>
</dbReference>
<evidence type="ECO:0000256" key="8">
    <source>
        <dbReference type="ARBA" id="ARBA00022741"/>
    </source>
</evidence>
<dbReference type="FunFam" id="3.40.50.300:FF:000855">
    <property type="entry name" value="Guanylate kinase"/>
    <property type="match status" value="1"/>
</dbReference>
<dbReference type="HAMAP" id="MF_00328">
    <property type="entry name" value="Guanylate_kinase"/>
    <property type="match status" value="1"/>
</dbReference>
<evidence type="ECO:0000313" key="15">
    <source>
        <dbReference type="EMBL" id="CDZ24411.1"/>
    </source>
</evidence>
<dbReference type="PATRIC" id="fig|29343.3.peg.1366"/>
<dbReference type="SUPFAM" id="SSF52540">
    <property type="entry name" value="P-loop containing nucleoside triphosphate hydrolases"/>
    <property type="match status" value="1"/>
</dbReference>